<protein>
    <recommendedName>
        <fullName evidence="3">Secreted protein</fullName>
    </recommendedName>
</protein>
<accession>A0A0A9EJ39</accession>
<organism evidence="2">
    <name type="scientific">Arundo donax</name>
    <name type="common">Giant reed</name>
    <name type="synonym">Donax arundinaceus</name>
    <dbReference type="NCBI Taxonomy" id="35708"/>
    <lineage>
        <taxon>Eukaryota</taxon>
        <taxon>Viridiplantae</taxon>
        <taxon>Streptophyta</taxon>
        <taxon>Embryophyta</taxon>
        <taxon>Tracheophyta</taxon>
        <taxon>Spermatophyta</taxon>
        <taxon>Magnoliopsida</taxon>
        <taxon>Liliopsida</taxon>
        <taxon>Poales</taxon>
        <taxon>Poaceae</taxon>
        <taxon>PACMAD clade</taxon>
        <taxon>Arundinoideae</taxon>
        <taxon>Arundineae</taxon>
        <taxon>Arundo</taxon>
    </lineage>
</organism>
<dbReference type="EMBL" id="GBRH01197141">
    <property type="protein sequence ID" value="JAE00755.1"/>
    <property type="molecule type" value="Transcribed_RNA"/>
</dbReference>
<proteinExistence type="predicted"/>
<dbReference type="AlphaFoldDB" id="A0A0A9EJ39"/>
<feature type="signal peptide" evidence="1">
    <location>
        <begin position="1"/>
        <end position="18"/>
    </location>
</feature>
<evidence type="ECO:0000313" key="2">
    <source>
        <dbReference type="EMBL" id="JAE00755.1"/>
    </source>
</evidence>
<reference evidence="2" key="2">
    <citation type="journal article" date="2015" name="Data Brief">
        <title>Shoot transcriptome of the giant reed, Arundo donax.</title>
        <authorList>
            <person name="Barrero R.A."/>
            <person name="Guerrero F.D."/>
            <person name="Moolhuijzen P."/>
            <person name="Goolsby J.A."/>
            <person name="Tidwell J."/>
            <person name="Bellgard S.E."/>
            <person name="Bellgard M.I."/>
        </authorList>
    </citation>
    <scope>NUCLEOTIDE SEQUENCE</scope>
    <source>
        <tissue evidence="2">Shoot tissue taken approximately 20 cm above the soil surface</tissue>
    </source>
</reference>
<keyword evidence="1" id="KW-0732">Signal</keyword>
<evidence type="ECO:0008006" key="3">
    <source>
        <dbReference type="Google" id="ProtNLM"/>
    </source>
</evidence>
<name>A0A0A9EJ39_ARUDO</name>
<feature type="chain" id="PRO_5002044107" description="Secreted protein" evidence="1">
    <location>
        <begin position="19"/>
        <end position="77"/>
    </location>
</feature>
<sequence length="77" mass="9076">MICLWCLSFVATRLSISCRNLWISLRRQSQWKISWIILRSKNQSLEGKNLVYGYRTCGCISTFSDRPGELKWLLLSF</sequence>
<reference evidence="2" key="1">
    <citation type="submission" date="2014-09" db="EMBL/GenBank/DDBJ databases">
        <authorList>
            <person name="Magalhaes I.L.F."/>
            <person name="Oliveira U."/>
            <person name="Santos F.R."/>
            <person name="Vidigal T.H.D.A."/>
            <person name="Brescovit A.D."/>
            <person name="Santos A.J."/>
        </authorList>
    </citation>
    <scope>NUCLEOTIDE SEQUENCE</scope>
    <source>
        <tissue evidence="2">Shoot tissue taken approximately 20 cm above the soil surface</tissue>
    </source>
</reference>
<evidence type="ECO:0000256" key="1">
    <source>
        <dbReference type="SAM" id="SignalP"/>
    </source>
</evidence>